<dbReference type="Gene3D" id="3.30.420.10">
    <property type="entry name" value="Ribonuclease H-like superfamily/Ribonuclease H"/>
    <property type="match status" value="1"/>
</dbReference>
<dbReference type="InterPro" id="IPR009057">
    <property type="entry name" value="Homeodomain-like_sf"/>
</dbReference>
<dbReference type="EMBL" id="BNJF01000008">
    <property type="protein sequence ID" value="GHO50349.1"/>
    <property type="molecule type" value="Genomic_DNA"/>
</dbReference>
<proteinExistence type="predicted"/>
<evidence type="ECO:0000259" key="1">
    <source>
        <dbReference type="PROSITE" id="PS50994"/>
    </source>
</evidence>
<dbReference type="SUPFAM" id="SSF46689">
    <property type="entry name" value="Homeodomain-like"/>
    <property type="match status" value="2"/>
</dbReference>
<organism evidence="2 3">
    <name type="scientific">Ktedonospora formicarum</name>
    <dbReference type="NCBI Taxonomy" id="2778364"/>
    <lineage>
        <taxon>Bacteria</taxon>
        <taxon>Bacillati</taxon>
        <taxon>Chloroflexota</taxon>
        <taxon>Ktedonobacteria</taxon>
        <taxon>Ktedonobacterales</taxon>
        <taxon>Ktedonobacteraceae</taxon>
        <taxon>Ktedonospora</taxon>
    </lineage>
</organism>
<accession>A0A8J3IFP5</accession>
<reference evidence="2" key="1">
    <citation type="submission" date="2020-10" db="EMBL/GenBank/DDBJ databases">
        <title>Taxonomic study of unclassified bacteria belonging to the class Ktedonobacteria.</title>
        <authorList>
            <person name="Yabe S."/>
            <person name="Wang C.M."/>
            <person name="Zheng Y."/>
            <person name="Sakai Y."/>
            <person name="Cavaletti L."/>
            <person name="Monciardini P."/>
            <person name="Donadio S."/>
        </authorList>
    </citation>
    <scope>NUCLEOTIDE SEQUENCE</scope>
    <source>
        <strain evidence="2">SOSP1-1</strain>
    </source>
</reference>
<evidence type="ECO:0000313" key="2">
    <source>
        <dbReference type="EMBL" id="GHO50349.1"/>
    </source>
</evidence>
<dbReference type="InterPro" id="IPR001584">
    <property type="entry name" value="Integrase_cat-core"/>
</dbReference>
<dbReference type="PROSITE" id="PS50994">
    <property type="entry name" value="INTEGRASE"/>
    <property type="match status" value="1"/>
</dbReference>
<dbReference type="Proteomes" id="UP000612362">
    <property type="component" value="Unassembled WGS sequence"/>
</dbReference>
<name>A0A8J3IFP5_9CHLR</name>
<dbReference type="PANTHER" id="PTHR35004">
    <property type="entry name" value="TRANSPOSASE RV3428C-RELATED"/>
    <property type="match status" value="1"/>
</dbReference>
<dbReference type="GO" id="GO:0003676">
    <property type="term" value="F:nucleic acid binding"/>
    <property type="evidence" value="ECO:0007669"/>
    <property type="project" value="InterPro"/>
</dbReference>
<feature type="domain" description="Integrase catalytic" evidence="1">
    <location>
        <begin position="276"/>
        <end position="449"/>
    </location>
</feature>
<dbReference type="InterPro" id="IPR036397">
    <property type="entry name" value="RNaseH_sf"/>
</dbReference>
<dbReference type="Pfam" id="PF00665">
    <property type="entry name" value="rve"/>
    <property type="match status" value="1"/>
</dbReference>
<sequence length="470" mass="55032">MPNPKEKLPRIARTDDWHTVKQRSLWPEQVTYEMIRPVVLFSETAAERAKETGEPRTSLYRAVERFEQQGMSSLFTPTQKQREDTHRSLPTAIREVIIELKAEFPFLHLREIATICYVRFGRKPSHHTIQRVLAETAPRPNKHRRYPLWAEMTDPAERRLAAIRLHAEGFHIASIATYLGTSRQTIHTTLKRWIEEGVRGLEDKSHAPKHPKRKITLDSMNEIRKLQENPDLGEWRIHAALKDIGIKLSPRTCGRILQLNRQLYGLKGPQKEPHEPKEMPFKASRRHEVWTVDVRYIEDHLLGPDPIYSITIMDNFSRAIISSALSPKQDLTAYLIVLYSAIRLHGAPEALVSDNGSIFKAKQAMRIYELLGIRKKFIKKRQPWMSYIETTFNIQRRMGDFHFKKAKTWEDMRVEHDRWVADYNYQVHWAHRHREDNRHSPAEVLGWVHGKDWTPSNSTGSSTRPALYEH</sequence>
<dbReference type="PANTHER" id="PTHR35004:SF7">
    <property type="entry name" value="INTEGRASE PROTEIN"/>
    <property type="match status" value="1"/>
</dbReference>
<keyword evidence="3" id="KW-1185">Reference proteome</keyword>
<dbReference type="SUPFAM" id="SSF53098">
    <property type="entry name" value="Ribonuclease H-like"/>
    <property type="match status" value="1"/>
</dbReference>
<dbReference type="InterPro" id="IPR012337">
    <property type="entry name" value="RNaseH-like_sf"/>
</dbReference>
<dbReference type="Pfam" id="PF13565">
    <property type="entry name" value="HTH_32"/>
    <property type="match status" value="1"/>
</dbReference>
<gene>
    <name evidence="2" type="ORF">KSX_85120</name>
</gene>
<dbReference type="AlphaFoldDB" id="A0A8J3IFP5"/>
<protein>
    <recommendedName>
        <fullName evidence="1">Integrase catalytic domain-containing protein</fullName>
    </recommendedName>
</protein>
<evidence type="ECO:0000313" key="3">
    <source>
        <dbReference type="Proteomes" id="UP000612362"/>
    </source>
</evidence>
<comment type="caution">
    <text evidence="2">The sequence shown here is derived from an EMBL/GenBank/DDBJ whole genome shotgun (WGS) entry which is preliminary data.</text>
</comment>
<dbReference type="GO" id="GO:0015074">
    <property type="term" value="P:DNA integration"/>
    <property type="evidence" value="ECO:0007669"/>
    <property type="project" value="InterPro"/>
</dbReference>